<name>A0A9Q6IK38_9PSED</name>
<dbReference type="Proteomes" id="UP000248188">
    <property type="component" value="Unassembled WGS sequence"/>
</dbReference>
<reference evidence="1 2" key="1">
    <citation type="submission" date="2018-06" db="EMBL/GenBank/DDBJ databases">
        <title>Pseudomonas diversity within urban Lake Michigan freshwaters.</title>
        <authorList>
            <person name="Batrich M."/>
            <person name="Hatzopoulos T."/>
            <person name="Putonti C."/>
        </authorList>
    </citation>
    <scope>NUCLEOTIDE SEQUENCE [LARGE SCALE GENOMIC DNA]</scope>
    <source>
        <strain evidence="1 2">MB-090624</strain>
    </source>
</reference>
<comment type="caution">
    <text evidence="1">The sequence shown here is derived from an EMBL/GenBank/DDBJ whole genome shotgun (WGS) entry which is preliminary data.</text>
</comment>
<evidence type="ECO:0000313" key="1">
    <source>
        <dbReference type="EMBL" id="PYC42903.1"/>
    </source>
</evidence>
<accession>A0A9Q6IK38</accession>
<organism evidence="1 2">
    <name type="scientific">Pseudomonas protegens</name>
    <dbReference type="NCBI Taxonomy" id="380021"/>
    <lineage>
        <taxon>Bacteria</taxon>
        <taxon>Pseudomonadati</taxon>
        <taxon>Pseudomonadota</taxon>
        <taxon>Gammaproteobacteria</taxon>
        <taxon>Pseudomonadales</taxon>
        <taxon>Pseudomonadaceae</taxon>
        <taxon>Pseudomonas</taxon>
    </lineage>
</organism>
<dbReference type="RefSeq" id="WP_102880586.1">
    <property type="nucleotide sequence ID" value="NZ_CP063455.1"/>
</dbReference>
<sequence>MAHDSSAITGIELEQFMDRLEAQQQDQETDTLLAQLQAQPLRADSLASIDRLHTLWMQAGDSAAARAVIAEDGHALLQAVHEPARAELMMNLAILRLRIASYLDDDATLLEVLEQLNQMATQTLDFNVEHYRRYRIFDELEQGRLEVALKTIEVRYALTLSNPARAALRAWDAADQYQRRARVLAFHDRDEEARSAALEAVNALRTAGPDQDIDEGDWLWLGNSLIEIIPLRLALFEQPIAQLTAGRSLPQRREWEVRTARLAARALHAQGDLAGALKVCNAAALSLDSDGGNNFIEYELPWLMEAGRIDEAGFRAFIDVYDRQTELWPATARLVLDRLQDPQEHSAWWPICVMRACITEEALQSFLEALPNIETSEPDTTPLLAALYQAMEDLETRDSLFAQARAEALRRAPEQPWITRLTAVHDAERGLIDAATEASLLQNAIQAGRMQDNRSAFSLFAARVNSLGVIEALKAPKPVLSCGKYAYNYALSIEDLAETEADKLPRDARDQAYSLLREAQKDAYEQGQAHMERYFASGSGHPYDACAHLYSMLCNNLAINYRYYNQIRYEDAIELHARGIAASPFAEHYNGLLSARICLEDLPGIIDAAEQLWHYSAEFGYSRHDPNEYVASVAYALYKLDRDNEILIWLERLLKWQEEQGVSDQQLDSSALFARIQVARYLAHAHPDNADSLWQRYEPAVLSLNEVSVMSSSVDFLKARGRTAEAIDYCARTLALCAPDDDYDIRCRARIEEILSELQAPTQPTAKKNWWQIWK</sequence>
<proteinExistence type="predicted"/>
<dbReference type="AlphaFoldDB" id="A0A9Q6IK38"/>
<dbReference type="EMBL" id="QJRN01000002">
    <property type="protein sequence ID" value="PYC42903.1"/>
    <property type="molecule type" value="Genomic_DNA"/>
</dbReference>
<evidence type="ECO:0000313" key="2">
    <source>
        <dbReference type="Proteomes" id="UP000248188"/>
    </source>
</evidence>
<protein>
    <submittedName>
        <fullName evidence="1">Uncharacterized protein</fullName>
    </submittedName>
</protein>
<dbReference type="OrthoDB" id="9032021at2"/>
<gene>
    <name evidence="1" type="ORF">DMX08_04855</name>
</gene>